<dbReference type="Gene3D" id="1.25.40.1050">
    <property type="match status" value="1"/>
</dbReference>
<dbReference type="PANTHER" id="PTHR12341">
    <property type="entry name" value="5'-&gt;3' EXORIBONUCLEASE"/>
    <property type="match status" value="1"/>
</dbReference>
<dbReference type="Proteomes" id="UP001214638">
    <property type="component" value="Unassembled WGS sequence"/>
</dbReference>
<evidence type="ECO:0000313" key="11">
    <source>
        <dbReference type="Proteomes" id="UP001214638"/>
    </source>
</evidence>
<feature type="domain" description="Xrn1 helical" evidence="9">
    <location>
        <begin position="461"/>
        <end position="678"/>
    </location>
</feature>
<dbReference type="InterPro" id="IPR017151">
    <property type="entry name" value="Xrn2/3/4"/>
</dbReference>
<keyword evidence="4 6" id="KW-0378">Hydrolase</keyword>
<dbReference type="GO" id="GO:0004534">
    <property type="term" value="F:5'-3' RNA exonuclease activity"/>
    <property type="evidence" value="ECO:0007669"/>
    <property type="project" value="UniProtKB-UniRule"/>
</dbReference>
<dbReference type="GO" id="GO:0003723">
    <property type="term" value="F:RNA binding"/>
    <property type="evidence" value="ECO:0007669"/>
    <property type="project" value="TreeGrafter"/>
</dbReference>
<feature type="compositionally biased region" description="Low complexity" evidence="7">
    <location>
        <begin position="816"/>
        <end position="826"/>
    </location>
</feature>
<dbReference type="CDD" id="cd18673">
    <property type="entry name" value="PIN_XRN1-2-like"/>
    <property type="match status" value="1"/>
</dbReference>
<evidence type="ECO:0000256" key="2">
    <source>
        <dbReference type="ARBA" id="ARBA00022664"/>
    </source>
</evidence>
<comment type="caution">
    <text evidence="10">The sequence shown here is derived from an EMBL/GenBank/DDBJ whole genome shotgun (WGS) entry which is preliminary data.</text>
</comment>
<dbReference type="GO" id="GO:0005634">
    <property type="term" value="C:nucleus"/>
    <property type="evidence" value="ECO:0007669"/>
    <property type="project" value="InterPro"/>
</dbReference>
<gene>
    <name evidence="10" type="ORF">BdWA1_001315</name>
</gene>
<sequence length="833" mass="97187">MGVPTFYRWLCNRYPRVVRDVYDKINENNLDFNNTDAIGADLLSPNPNGEFDNLYLDMNGIIHPCCHPENMVCSQFPQFYHMQEQPESEEVMYESIFLYIDRIFYLVRPRRLIFLAIDGVAPRAKMNQQRSRRFKSAAEADLDDETYERVAAEFKQQNMAIPERRKKWDSNVITPGTEFMYELSRRLVDYIKNRIATYDAWKRITVIFSDANVAGEGEHKIMNFIRNQRHHQEYNPNMRHVLHGMDADLIMLGLATHEVNFFIIREIVTDSVHKKVEDNIRKEIEQATAATGTALKNDQSYISKLRQNWKPLQFLQLAVLREYLSHQLQFPTGWRVYSKHRRIEFERCVDDVVLMCFFCGNDFLPHLPSISIPGGSIDQMIFLYQQILPDLGDYLCNEGELNLAQLDVFVEYLSRVEHDVFNHAYQRKQNNKRRCIENSQLQTNNNSNGGALDPLNEFKRRQQELLKEHCQIEDPKEPIDLSLQDPKQYKSAYYCEKFQLDPEENVEAFAATVANHYVTGMSWVLRYYYQGCASWCWYYPYHFAPFCSDLKFKSASIHLEPGEPFTPFQQLLSVMPSRSSHCLPKELRFLMHESDSPLIDFYPKKFKEDPNGKRHRWQWVALLPFIDEALLLKIVKPLESKLSEADQKRNAKGTNYLVVPGIRQLERLVGKAVMMQDHHEFSSFSEHKHRCALLPGAIIPPPILRMEDLMDDSRNRGFNAEVAKRMISQALGGSLRHNNNVPIAPNRQDFHQHHNAYNANSYSGSMRQQGVLSNNIRFGQSANYMGGQRISRPPWLDKKSIPPPPPIKQTHQYHQSSSYNSGNSSNKRNRSDY</sequence>
<dbReference type="Pfam" id="PF17846">
    <property type="entry name" value="XRN_M"/>
    <property type="match status" value="2"/>
</dbReference>
<dbReference type="Gene3D" id="3.40.50.12390">
    <property type="match status" value="1"/>
</dbReference>
<dbReference type="GO" id="GO:0006397">
    <property type="term" value="P:mRNA processing"/>
    <property type="evidence" value="ECO:0007669"/>
    <property type="project" value="UniProtKB-UniRule"/>
</dbReference>
<dbReference type="InterPro" id="IPR041412">
    <property type="entry name" value="Xrn1_helical"/>
</dbReference>
<dbReference type="InterPro" id="IPR004859">
    <property type="entry name" value="Xrn1_N"/>
</dbReference>
<dbReference type="InterPro" id="IPR027073">
    <property type="entry name" value="5_3_exoribonuclease"/>
</dbReference>
<dbReference type="GeneID" id="94335613"/>
<evidence type="ECO:0000256" key="4">
    <source>
        <dbReference type="ARBA" id="ARBA00022801"/>
    </source>
</evidence>
<feature type="region of interest" description="Disordered" evidence="7">
    <location>
        <begin position="789"/>
        <end position="833"/>
    </location>
</feature>
<evidence type="ECO:0000256" key="3">
    <source>
        <dbReference type="ARBA" id="ARBA00022722"/>
    </source>
</evidence>
<organism evidence="10 11">
    <name type="scientific">Babesia duncani</name>
    <dbReference type="NCBI Taxonomy" id="323732"/>
    <lineage>
        <taxon>Eukaryota</taxon>
        <taxon>Sar</taxon>
        <taxon>Alveolata</taxon>
        <taxon>Apicomplexa</taxon>
        <taxon>Aconoidasida</taxon>
        <taxon>Piroplasmida</taxon>
        <taxon>Babesiidae</taxon>
        <taxon>Babesia</taxon>
    </lineage>
</organism>
<keyword evidence="2 6" id="KW-0507">mRNA processing</keyword>
<dbReference type="EC" id="3.1.13.-" evidence="6"/>
<dbReference type="GO" id="GO:0000956">
    <property type="term" value="P:nuclear-transcribed mRNA catabolic process"/>
    <property type="evidence" value="ECO:0007669"/>
    <property type="project" value="TreeGrafter"/>
</dbReference>
<protein>
    <recommendedName>
        <fullName evidence="6">5'-3' exoribonuclease</fullName>
        <ecNumber evidence="6">3.1.13.-</ecNumber>
    </recommendedName>
</protein>
<evidence type="ECO:0000259" key="8">
    <source>
        <dbReference type="Pfam" id="PF03159"/>
    </source>
</evidence>
<proteinExistence type="inferred from homology"/>
<keyword evidence="11" id="KW-1185">Reference proteome</keyword>
<feature type="domain" description="Xrn1 N-terminal" evidence="8">
    <location>
        <begin position="1"/>
        <end position="266"/>
    </location>
</feature>
<evidence type="ECO:0000313" key="10">
    <source>
        <dbReference type="EMBL" id="KAK2198304.1"/>
    </source>
</evidence>
<dbReference type="Pfam" id="PF03159">
    <property type="entry name" value="XRN_N"/>
    <property type="match status" value="1"/>
</dbReference>
<dbReference type="KEGG" id="bdw:94335613"/>
<dbReference type="PIRSF" id="PIRSF037239">
    <property type="entry name" value="Exonuclease_Xrn2"/>
    <property type="match status" value="1"/>
</dbReference>
<feature type="domain" description="Xrn1 helical" evidence="9">
    <location>
        <begin position="343"/>
        <end position="449"/>
    </location>
</feature>
<evidence type="ECO:0000256" key="6">
    <source>
        <dbReference type="PIRNR" id="PIRNR037239"/>
    </source>
</evidence>
<keyword evidence="3 6" id="KW-0540">Nuclease</keyword>
<accession>A0AAD9PP23</accession>
<dbReference type="RefSeq" id="XP_067805146.1">
    <property type="nucleotide sequence ID" value="XM_067946355.1"/>
</dbReference>
<dbReference type="PANTHER" id="PTHR12341:SF7">
    <property type="entry name" value="5'-3' EXORIBONUCLEASE 1"/>
    <property type="match status" value="1"/>
</dbReference>
<evidence type="ECO:0000256" key="7">
    <source>
        <dbReference type="SAM" id="MobiDB-lite"/>
    </source>
</evidence>
<evidence type="ECO:0000256" key="1">
    <source>
        <dbReference type="ARBA" id="ARBA00006994"/>
    </source>
</evidence>
<dbReference type="AlphaFoldDB" id="A0AAD9PP23"/>
<comment type="function">
    <text evidence="6">Possesses 5'-&gt;3' exoribonuclease activity. May promote termination of transcription by RNA polymerase II.</text>
</comment>
<comment type="similarity">
    <text evidence="1 6">Belongs to the 5'-3' exonuclease family. XRN2/RAT1 subfamily.</text>
</comment>
<reference evidence="10" key="1">
    <citation type="journal article" date="2023" name="Nat. Microbiol.">
        <title>Babesia duncani multi-omics identifies virulence factors and drug targets.</title>
        <authorList>
            <person name="Singh P."/>
            <person name="Lonardi S."/>
            <person name="Liang Q."/>
            <person name="Vydyam P."/>
            <person name="Khabirova E."/>
            <person name="Fang T."/>
            <person name="Gihaz S."/>
            <person name="Thekkiniath J."/>
            <person name="Munshi M."/>
            <person name="Abel S."/>
            <person name="Ciampossin L."/>
            <person name="Batugedara G."/>
            <person name="Gupta M."/>
            <person name="Lu X.M."/>
            <person name="Lenz T."/>
            <person name="Chakravarty S."/>
            <person name="Cornillot E."/>
            <person name="Hu Y."/>
            <person name="Ma W."/>
            <person name="Gonzalez L.M."/>
            <person name="Sanchez S."/>
            <person name="Estrada K."/>
            <person name="Sanchez-Flores A."/>
            <person name="Montero E."/>
            <person name="Harb O.S."/>
            <person name="Le Roch K.G."/>
            <person name="Mamoun C.B."/>
        </authorList>
    </citation>
    <scope>NUCLEOTIDE SEQUENCE</scope>
    <source>
        <strain evidence="10">WA1</strain>
    </source>
</reference>
<evidence type="ECO:0000256" key="5">
    <source>
        <dbReference type="ARBA" id="ARBA00022839"/>
    </source>
</evidence>
<evidence type="ECO:0000259" key="9">
    <source>
        <dbReference type="Pfam" id="PF17846"/>
    </source>
</evidence>
<dbReference type="EMBL" id="JALLKP010000001">
    <property type="protein sequence ID" value="KAK2198304.1"/>
    <property type="molecule type" value="Genomic_DNA"/>
</dbReference>
<name>A0AAD9PP23_9APIC</name>
<keyword evidence="5 6" id="KW-0269">Exonuclease</keyword>